<feature type="domain" description="GGDEF" evidence="3">
    <location>
        <begin position="246"/>
        <end position="378"/>
    </location>
</feature>
<evidence type="ECO:0000256" key="1">
    <source>
        <dbReference type="SAM" id="Phobius"/>
    </source>
</evidence>
<dbReference type="RefSeq" id="WP_019935286.1">
    <property type="nucleotide sequence ID" value="NZ_CP166302.1"/>
</dbReference>
<dbReference type="Gene3D" id="3.30.70.270">
    <property type="match status" value="1"/>
</dbReference>
<dbReference type="InterPro" id="IPR029787">
    <property type="entry name" value="Nucleotide_cyclase"/>
</dbReference>
<dbReference type="SMART" id="SM00052">
    <property type="entry name" value="EAL"/>
    <property type="match status" value="1"/>
</dbReference>
<gene>
    <name evidence="4" type="ORF">AB9R89_06770</name>
</gene>
<keyword evidence="1" id="KW-1133">Transmembrane helix</keyword>
<dbReference type="PROSITE" id="PS50883">
    <property type="entry name" value="EAL"/>
    <property type="match status" value="1"/>
</dbReference>
<dbReference type="InterPro" id="IPR001633">
    <property type="entry name" value="EAL_dom"/>
</dbReference>
<feature type="domain" description="EAL" evidence="2">
    <location>
        <begin position="387"/>
        <end position="639"/>
    </location>
</feature>
<evidence type="ECO:0000259" key="3">
    <source>
        <dbReference type="PROSITE" id="PS50887"/>
    </source>
</evidence>
<dbReference type="EMBL" id="JBGFTR010000008">
    <property type="protein sequence ID" value="MFH7565023.1"/>
    <property type="molecule type" value="Genomic_DNA"/>
</dbReference>
<dbReference type="PANTHER" id="PTHR33121:SF70">
    <property type="entry name" value="SIGNALING PROTEIN YKOW"/>
    <property type="match status" value="1"/>
</dbReference>
<feature type="transmembrane region" description="Helical" evidence="1">
    <location>
        <begin position="23"/>
        <end position="43"/>
    </location>
</feature>
<evidence type="ECO:0000259" key="2">
    <source>
        <dbReference type="PROSITE" id="PS50883"/>
    </source>
</evidence>
<keyword evidence="1" id="KW-0472">Membrane</keyword>
<dbReference type="Pfam" id="PF00990">
    <property type="entry name" value="GGDEF"/>
    <property type="match status" value="1"/>
</dbReference>
<dbReference type="CDD" id="cd01948">
    <property type="entry name" value="EAL"/>
    <property type="match status" value="1"/>
</dbReference>
<protein>
    <submittedName>
        <fullName evidence="4">EAL domain-containing protein</fullName>
    </submittedName>
</protein>
<dbReference type="SMART" id="SM00267">
    <property type="entry name" value="GGDEF"/>
    <property type="match status" value="1"/>
</dbReference>
<dbReference type="PANTHER" id="PTHR33121">
    <property type="entry name" value="CYCLIC DI-GMP PHOSPHODIESTERASE PDEF"/>
    <property type="match status" value="1"/>
</dbReference>
<reference evidence="4 5" key="1">
    <citation type="submission" date="2024-08" db="EMBL/GenBank/DDBJ databases">
        <title>Oceanimonas smirnovii Genome sequencing and assembly.</title>
        <authorList>
            <person name="Tang B."/>
        </authorList>
    </citation>
    <scope>NUCLEOTIDE SEQUENCE [LARGE SCALE GENOMIC DNA]</scope>
    <source>
        <strain evidence="4 5">OS2020-119</strain>
    </source>
</reference>
<dbReference type="CDD" id="cd01949">
    <property type="entry name" value="GGDEF"/>
    <property type="match status" value="1"/>
</dbReference>
<dbReference type="InterPro" id="IPR000160">
    <property type="entry name" value="GGDEF_dom"/>
</dbReference>
<dbReference type="SUPFAM" id="SSF55073">
    <property type="entry name" value="Nucleotide cyclase"/>
    <property type="match status" value="1"/>
</dbReference>
<dbReference type="Gene3D" id="3.20.20.450">
    <property type="entry name" value="EAL domain"/>
    <property type="match status" value="1"/>
</dbReference>
<comment type="caution">
    <text evidence="4">The sequence shown here is derived from an EMBL/GenBank/DDBJ whole genome shotgun (WGS) entry which is preliminary data.</text>
</comment>
<evidence type="ECO:0000313" key="5">
    <source>
        <dbReference type="Proteomes" id="UP001610706"/>
    </source>
</evidence>
<sequence>MKRLFIPVPGTDPLGASHSVKRALIVLLALCMLLFGLGAAYSLQNIRQHSTLLEQRNYELPWSLMQLKLEMNRFLDGVRLLHAGAISHDELMLRYDILWSRTPVLLSQQLKDTLTDRPDLWQLIQQIEDRVRGMEPLVKAIRPGEPGYQLLLAELSPYAEPLARTMTATMHSNVLFYAEYDQAYRELGRQLYICIVSLAVCGVLLLFMLAMELWGYRKRLLHDPLTGLPNRFSLHYRLEHLIARQRPFSLTLIELEEVARIRQQFGFEVADRLQQILAQRLRQCLLSGEHLSAYGRDGLIVTTEGMLELAEIRAQLTRIRQKLITAENISGHDFYPTPQIGVVLYPADADNMVDLLARVELALELCRRDQLPYVIFDSSLLKDAERRQQLARDLPAALASDSLTLQFYPLVTPSGECAGLRLSLQWRHPRFGEVAGSELQRMTEQYQLSERLLLWAVSRLAERLPEWRMFNSALFISLPLPLSVLRASLSERLTNLLERHGLGGDALIMELTEAELQQAGQQAEAVLTALQQQGIRVMLTEFGSGCSQWGQLVQLPLSWLQLDAFWCSGIEQRAGAREQLTRLFELARVLKLPVLCCGISSAAEAGLVTTMEGCTLLQGPYVSPSLEAMEVREWLEHRGGPARLTDFELSPDA</sequence>
<organism evidence="4 5">
    <name type="scientific">Oceanimonas smirnovii</name>
    <dbReference type="NCBI Taxonomy" id="264574"/>
    <lineage>
        <taxon>Bacteria</taxon>
        <taxon>Pseudomonadati</taxon>
        <taxon>Pseudomonadota</taxon>
        <taxon>Gammaproteobacteria</taxon>
        <taxon>Aeromonadales</taxon>
        <taxon>Aeromonadaceae</taxon>
        <taxon>Oceanimonas</taxon>
    </lineage>
</organism>
<name>A0ABW7P0W6_9GAMM</name>
<dbReference type="InterPro" id="IPR035919">
    <property type="entry name" value="EAL_sf"/>
</dbReference>
<dbReference type="PROSITE" id="PS50887">
    <property type="entry name" value="GGDEF"/>
    <property type="match status" value="1"/>
</dbReference>
<dbReference type="Pfam" id="PF00563">
    <property type="entry name" value="EAL"/>
    <property type="match status" value="1"/>
</dbReference>
<dbReference type="SUPFAM" id="SSF141868">
    <property type="entry name" value="EAL domain-like"/>
    <property type="match status" value="1"/>
</dbReference>
<keyword evidence="5" id="KW-1185">Reference proteome</keyword>
<accession>A0ABW7P0W6</accession>
<feature type="transmembrane region" description="Helical" evidence="1">
    <location>
        <begin position="191"/>
        <end position="216"/>
    </location>
</feature>
<dbReference type="InterPro" id="IPR043128">
    <property type="entry name" value="Rev_trsase/Diguanyl_cyclase"/>
</dbReference>
<proteinExistence type="predicted"/>
<evidence type="ECO:0000313" key="4">
    <source>
        <dbReference type="EMBL" id="MFH7565023.1"/>
    </source>
</evidence>
<dbReference type="Proteomes" id="UP001610706">
    <property type="component" value="Unassembled WGS sequence"/>
</dbReference>
<dbReference type="InterPro" id="IPR050706">
    <property type="entry name" value="Cyclic-di-GMP_PDE-like"/>
</dbReference>
<keyword evidence="1" id="KW-0812">Transmembrane</keyword>